<dbReference type="EMBL" id="UARK01000001">
    <property type="protein sequence ID" value="SPW24560.1"/>
    <property type="molecule type" value="Genomic_DNA"/>
</dbReference>
<dbReference type="AlphaFoldDB" id="A0A6H9XS70"/>
<evidence type="ECO:0000313" key="2">
    <source>
        <dbReference type="Proteomes" id="UP000249886"/>
    </source>
</evidence>
<name>A0A6H9XS70_9CORY</name>
<organism evidence="1 2">
    <name type="scientific">Corynebacterium matruchotii</name>
    <dbReference type="NCBI Taxonomy" id="43768"/>
    <lineage>
        <taxon>Bacteria</taxon>
        <taxon>Bacillati</taxon>
        <taxon>Actinomycetota</taxon>
        <taxon>Actinomycetes</taxon>
        <taxon>Mycobacteriales</taxon>
        <taxon>Corynebacteriaceae</taxon>
        <taxon>Corynebacterium</taxon>
    </lineage>
</organism>
<proteinExistence type="predicted"/>
<dbReference type="Proteomes" id="UP000249886">
    <property type="component" value="Unassembled WGS sequence"/>
</dbReference>
<accession>A0A6H9XS70</accession>
<protein>
    <submittedName>
        <fullName evidence="1">Uncharacterized protein</fullName>
    </submittedName>
</protein>
<dbReference type="GeneID" id="84574632"/>
<dbReference type="RefSeq" id="WP_005526891.1">
    <property type="nucleotide sequence ID" value="NZ_CP050134.2"/>
</dbReference>
<evidence type="ECO:0000313" key="1">
    <source>
        <dbReference type="EMBL" id="SPW24560.1"/>
    </source>
</evidence>
<sequence>MITSEEFLTYVAETVRDELWIDHHAYYFGNDIYIPACVSMWYGSYYEFYIRNAKVELRHSNQNAFFEGWTVDPRETEPFYLSHNQVRFVTEESDFGATRNAELVFSGEEFFVSTCQYPNVAGRWQYPLPGMSTETVEQVTRFKKLVFPEDPPASAPVAKRPAELVLHYHAVPARVLDNLCYSPTYTHDAHQLMHQTRYPSMAITHHYWVPLMLLGWGADPLNSMITGWCSWDTWVTVNDPKIVITIMADLPNMNLKPLQGPSTHLGVPDGWAMDTFTRLKRFYGAAAHRGDGVVIIAELRE</sequence>
<reference evidence="1 2" key="1">
    <citation type="submission" date="2018-06" db="EMBL/GenBank/DDBJ databases">
        <authorList>
            <consortium name="Pathogen Informatics"/>
            <person name="Doyle S."/>
        </authorList>
    </citation>
    <scope>NUCLEOTIDE SEQUENCE [LARGE SCALE GENOMIC DNA]</scope>
    <source>
        <strain evidence="1 2">NCTC10254</strain>
    </source>
</reference>
<gene>
    <name evidence="1" type="ORF">NCTC10254_00941</name>
</gene>
<comment type="caution">
    <text evidence="1">The sequence shown here is derived from an EMBL/GenBank/DDBJ whole genome shotgun (WGS) entry which is preliminary data.</text>
</comment>